<feature type="domain" description="Myosin motor" evidence="9">
    <location>
        <begin position="13"/>
        <end position="623"/>
    </location>
</feature>
<dbReference type="SMART" id="SM00242">
    <property type="entry name" value="MYSc"/>
    <property type="match status" value="1"/>
</dbReference>
<dbReference type="InterPro" id="IPR036961">
    <property type="entry name" value="Kinesin_motor_dom_sf"/>
</dbReference>
<dbReference type="InterPro" id="IPR027417">
    <property type="entry name" value="P-loop_NTPase"/>
</dbReference>
<dbReference type="PANTHER" id="PTHR13140:SF679">
    <property type="entry name" value="UNCONVENTIONAL MYOSIN IC"/>
    <property type="match status" value="1"/>
</dbReference>
<evidence type="ECO:0000259" key="9">
    <source>
        <dbReference type="PROSITE" id="PS51456"/>
    </source>
</evidence>
<comment type="similarity">
    <text evidence="1 8">Belongs to the TRAFAC class myosin-kinesin ATPase superfamily. Myosin family.</text>
</comment>
<dbReference type="GO" id="GO:0051015">
    <property type="term" value="F:actin filament binding"/>
    <property type="evidence" value="ECO:0007669"/>
    <property type="project" value="TreeGrafter"/>
</dbReference>
<reference evidence="11" key="1">
    <citation type="submission" date="2022-12" db="EMBL/GenBank/DDBJ databases">
        <title>Genome assemblies of Blomia tropicalis.</title>
        <authorList>
            <person name="Cui Y."/>
        </authorList>
    </citation>
    <scope>NUCLEOTIDE SEQUENCE</scope>
    <source>
        <tissue evidence="11">Adult mites</tissue>
    </source>
</reference>
<dbReference type="Gene3D" id="1.20.58.530">
    <property type="match status" value="1"/>
</dbReference>
<evidence type="ECO:0000256" key="1">
    <source>
        <dbReference type="ARBA" id="ARBA00008314"/>
    </source>
</evidence>
<sequence>MELLDNLHQRDKVGVDDSVLLENFEDKGAFLENLHRRYKENIIYTYIGQVLISVNPYKELQIYNNDYIQSYHKLNFYELTPHLFAIADASYRLMVDECRDQCILISGESGSGKTEASKKILQYLAEISHRSSTIQNVKNKLLYSNPVLEAFGNSKTSRNNNSSRFGNDDAQIDLSNEVEQFKMVREAFRHFDFSSNEEFSILSIIASILHLGNTGFYEEDDLAVICNLKPVLTICHLLECDQQLLKDALTNRTIEARDEFVSTGLNRDQAIYARDALAKAIYERLFNWLVKKLNNSLESKSIKNGKILMGLLDIYGFEIFHKNNFEQFCINYCNEKLQQLFIELTLKQEQEEYRREQIEWESVTYFNNQIICDLIEEKHRGIIAFLDEECLRPGEANDYTFLSKLDDNLGSHAHISVVKVLNNKTRKNPACDQFKISHYAGDVVYNVNGFMDKNNDLLFRDLKKAMCSSKNVIIAQLFHPDELTNFRRPATTATQFRQSVNNLMDLLASKEPWYVRCIKPNDNQLPNRFDNQIVSHQIKYLGLMENLRVRRAGFAYRRQFDSFLDRYKCLCPATWPKYNGEARDGVQLLMNHFGYDEREYKLGLTKIFIRFPKTLFQIEDAFQKQKHVLATKIQALYRGYRQKKIYTRTRLSVIIIQSYVRKIIAKREMERRRWAVMIIRKFIHGFITRNDAPNDYNKASKLLRTMHKPWLARKYIFAISPRRKEILSEKVLAEELFKEKKASYKESISEPFESNRLESNQDDMRKSYFELKIKADNEKTQYCCMVNKYDRHGYKLRPRILIVTNSKLYLLDNKMNIKEAISLNSIIGIVTSNRSDGLFIIKYPIEKKEKGDLILEYSPRLIELLTKTMKVIGKDKLIINESANIEHLMANGKRGQICFAEGVTYQIVKRKDGILQVSSASP</sequence>
<evidence type="ECO:0000313" key="12">
    <source>
        <dbReference type="Proteomes" id="UP001142055"/>
    </source>
</evidence>
<name>A0A9Q0RJ05_BLOTA</name>
<dbReference type="GO" id="GO:0007368">
    <property type="term" value="P:determination of left/right symmetry"/>
    <property type="evidence" value="ECO:0007669"/>
    <property type="project" value="UniProtKB-ARBA"/>
</dbReference>
<keyword evidence="5 8" id="KW-0518">Myosin</keyword>
<evidence type="ECO:0008006" key="13">
    <source>
        <dbReference type="Google" id="ProtNLM"/>
    </source>
</evidence>
<keyword evidence="12" id="KW-1185">Reference proteome</keyword>
<dbReference type="GO" id="GO:0005902">
    <property type="term" value="C:microvillus"/>
    <property type="evidence" value="ECO:0007669"/>
    <property type="project" value="TreeGrafter"/>
</dbReference>
<dbReference type="GO" id="GO:0006897">
    <property type="term" value="P:endocytosis"/>
    <property type="evidence" value="ECO:0007669"/>
    <property type="project" value="TreeGrafter"/>
</dbReference>
<dbReference type="GO" id="GO:0030048">
    <property type="term" value="P:actin filament-based movement"/>
    <property type="evidence" value="ECO:0007669"/>
    <property type="project" value="TreeGrafter"/>
</dbReference>
<feature type="binding site" evidence="8">
    <location>
        <begin position="107"/>
        <end position="114"/>
    </location>
    <ligand>
        <name>ATP</name>
        <dbReference type="ChEBI" id="CHEBI:30616"/>
    </ligand>
</feature>
<dbReference type="OMA" id="ITIEKWV"/>
<dbReference type="PROSITE" id="PS51456">
    <property type="entry name" value="MYOSIN_MOTOR"/>
    <property type="match status" value="1"/>
</dbReference>
<dbReference type="FunFam" id="1.20.58.530:FF:000004">
    <property type="entry name" value="Unconventional myosin ID"/>
    <property type="match status" value="1"/>
</dbReference>
<gene>
    <name evidence="11" type="ORF">RDWZM_007328</name>
</gene>
<evidence type="ECO:0000256" key="5">
    <source>
        <dbReference type="ARBA" id="ARBA00023123"/>
    </source>
</evidence>
<dbReference type="GO" id="GO:0005737">
    <property type="term" value="C:cytoplasm"/>
    <property type="evidence" value="ECO:0007669"/>
    <property type="project" value="UniProtKB-ARBA"/>
</dbReference>
<keyword evidence="7 8" id="KW-0009">Actin-binding</keyword>
<dbReference type="PROSITE" id="PS50096">
    <property type="entry name" value="IQ"/>
    <property type="match status" value="1"/>
</dbReference>
<dbReference type="SUPFAM" id="SSF52540">
    <property type="entry name" value="P-loop containing nucleoside triphosphate hydrolases"/>
    <property type="match status" value="1"/>
</dbReference>
<feature type="domain" description="TH1" evidence="10">
    <location>
        <begin position="741"/>
        <end position="921"/>
    </location>
</feature>
<dbReference type="Proteomes" id="UP001142055">
    <property type="component" value="Chromosome 3"/>
</dbReference>
<dbReference type="Gene3D" id="3.40.850.10">
    <property type="entry name" value="Kinesin motor domain"/>
    <property type="match status" value="2"/>
</dbReference>
<keyword evidence="6 8" id="KW-0505">Motor protein</keyword>
<dbReference type="GO" id="GO:0016459">
    <property type="term" value="C:myosin complex"/>
    <property type="evidence" value="ECO:0007669"/>
    <property type="project" value="UniProtKB-KW"/>
</dbReference>
<accession>A0A9Q0RJ05</accession>
<dbReference type="SMART" id="SM00015">
    <property type="entry name" value="IQ"/>
    <property type="match status" value="3"/>
</dbReference>
<evidence type="ECO:0000256" key="6">
    <source>
        <dbReference type="ARBA" id="ARBA00023175"/>
    </source>
</evidence>
<dbReference type="EMBL" id="JAPWDV010000003">
    <property type="protein sequence ID" value="KAJ6216171.1"/>
    <property type="molecule type" value="Genomic_DNA"/>
</dbReference>
<dbReference type="Gene3D" id="1.20.120.720">
    <property type="entry name" value="Myosin VI head, motor domain, U50 subdomain"/>
    <property type="match status" value="1"/>
</dbReference>
<dbReference type="Pfam" id="PF00063">
    <property type="entry name" value="Myosin_head"/>
    <property type="match status" value="2"/>
</dbReference>
<evidence type="ECO:0000313" key="11">
    <source>
        <dbReference type="EMBL" id="KAJ6216171.1"/>
    </source>
</evidence>
<dbReference type="Gene3D" id="6.20.240.20">
    <property type="match status" value="1"/>
</dbReference>
<keyword evidence="3 8" id="KW-0067">ATP-binding</keyword>
<dbReference type="Gene3D" id="1.20.5.190">
    <property type="match status" value="1"/>
</dbReference>
<evidence type="ECO:0000256" key="4">
    <source>
        <dbReference type="ARBA" id="ARBA00023121"/>
    </source>
</evidence>
<dbReference type="PRINTS" id="PR00193">
    <property type="entry name" value="MYOSINHEAVY"/>
</dbReference>
<evidence type="ECO:0000256" key="3">
    <source>
        <dbReference type="ARBA" id="ARBA00022840"/>
    </source>
</evidence>
<dbReference type="Pfam" id="PF06017">
    <property type="entry name" value="Myosin_TH1"/>
    <property type="match status" value="1"/>
</dbReference>
<evidence type="ECO:0000259" key="10">
    <source>
        <dbReference type="PROSITE" id="PS51757"/>
    </source>
</evidence>
<keyword evidence="4" id="KW-0446">Lipid-binding</keyword>
<comment type="caution">
    <text evidence="11">The sequence shown here is derived from an EMBL/GenBank/DDBJ whole genome shotgun (WGS) entry which is preliminary data.</text>
</comment>
<evidence type="ECO:0000256" key="8">
    <source>
        <dbReference type="PROSITE-ProRule" id="PRU00782"/>
    </source>
</evidence>
<proteinExistence type="inferred from homology"/>
<dbReference type="GO" id="GO:0000146">
    <property type="term" value="F:microfilament motor activity"/>
    <property type="evidence" value="ECO:0007669"/>
    <property type="project" value="TreeGrafter"/>
</dbReference>
<protein>
    <recommendedName>
        <fullName evidence="13">Myosin-IB</fullName>
    </recommendedName>
</protein>
<dbReference type="PROSITE" id="PS51757">
    <property type="entry name" value="TH1"/>
    <property type="match status" value="1"/>
</dbReference>
<dbReference type="Gene3D" id="1.10.10.820">
    <property type="match status" value="1"/>
</dbReference>
<dbReference type="InterPro" id="IPR010926">
    <property type="entry name" value="Myosin_TH1"/>
</dbReference>
<dbReference type="GO" id="GO:0005886">
    <property type="term" value="C:plasma membrane"/>
    <property type="evidence" value="ECO:0007669"/>
    <property type="project" value="TreeGrafter"/>
</dbReference>
<dbReference type="InterPro" id="IPR001609">
    <property type="entry name" value="Myosin_head_motor_dom-like"/>
</dbReference>
<dbReference type="GO" id="GO:0005546">
    <property type="term" value="F:phosphatidylinositol-4,5-bisphosphate binding"/>
    <property type="evidence" value="ECO:0007669"/>
    <property type="project" value="UniProtKB-ARBA"/>
</dbReference>
<organism evidence="11 12">
    <name type="scientific">Blomia tropicalis</name>
    <name type="common">Mite</name>
    <dbReference type="NCBI Taxonomy" id="40697"/>
    <lineage>
        <taxon>Eukaryota</taxon>
        <taxon>Metazoa</taxon>
        <taxon>Ecdysozoa</taxon>
        <taxon>Arthropoda</taxon>
        <taxon>Chelicerata</taxon>
        <taxon>Arachnida</taxon>
        <taxon>Acari</taxon>
        <taxon>Acariformes</taxon>
        <taxon>Sarcoptiformes</taxon>
        <taxon>Astigmata</taxon>
        <taxon>Glycyphagoidea</taxon>
        <taxon>Echimyopodidae</taxon>
        <taxon>Blomia</taxon>
    </lineage>
</organism>
<feature type="region of interest" description="Actin-binding" evidence="8">
    <location>
        <begin position="500"/>
        <end position="522"/>
    </location>
</feature>
<evidence type="ECO:0000256" key="7">
    <source>
        <dbReference type="ARBA" id="ARBA00023203"/>
    </source>
</evidence>
<dbReference type="GO" id="GO:0005524">
    <property type="term" value="F:ATP binding"/>
    <property type="evidence" value="ECO:0007669"/>
    <property type="project" value="UniProtKB-UniRule"/>
</dbReference>
<keyword evidence="2 8" id="KW-0547">Nucleotide-binding</keyword>
<dbReference type="InterPro" id="IPR000048">
    <property type="entry name" value="IQ_motif_EF-hand-BS"/>
</dbReference>
<dbReference type="GO" id="GO:0007015">
    <property type="term" value="P:actin filament organization"/>
    <property type="evidence" value="ECO:0007669"/>
    <property type="project" value="TreeGrafter"/>
</dbReference>
<dbReference type="PANTHER" id="PTHR13140">
    <property type="entry name" value="MYOSIN"/>
    <property type="match status" value="1"/>
</dbReference>
<dbReference type="AlphaFoldDB" id="A0A9Q0RJ05"/>
<evidence type="ECO:0000256" key="2">
    <source>
        <dbReference type="ARBA" id="ARBA00022741"/>
    </source>
</evidence>